<dbReference type="Pfam" id="PF00535">
    <property type="entry name" value="Glycos_transf_2"/>
    <property type="match status" value="1"/>
</dbReference>
<keyword evidence="2" id="KW-0808">Transferase</keyword>
<dbReference type="PANTHER" id="PTHR43685:SF2">
    <property type="entry name" value="GLYCOSYLTRANSFERASE 2-LIKE DOMAIN-CONTAINING PROTEIN"/>
    <property type="match status" value="1"/>
</dbReference>
<dbReference type="Gene3D" id="3.90.550.10">
    <property type="entry name" value="Spore Coat Polysaccharide Biosynthesis Protein SpsA, Chain A"/>
    <property type="match status" value="1"/>
</dbReference>
<dbReference type="EMBL" id="QXED01000004">
    <property type="protein sequence ID" value="RIV22530.1"/>
    <property type="molecule type" value="Genomic_DNA"/>
</dbReference>
<comment type="caution">
    <text evidence="2">The sequence shown here is derived from an EMBL/GenBank/DDBJ whole genome shotgun (WGS) entry which is preliminary data.</text>
</comment>
<dbReference type="CDD" id="cd00761">
    <property type="entry name" value="Glyco_tranf_GTA_type"/>
    <property type="match status" value="1"/>
</dbReference>
<dbReference type="RefSeq" id="WP_119668715.1">
    <property type="nucleotide sequence ID" value="NZ_QXED01000004.1"/>
</dbReference>
<sequence>MIYPTLPAWLQPHRFTYTPGAVSPERLDDLRTRLAQFRVNDPEVSIIIPAYNEEESILNMLSSLGSQQTRYRTELIISNNNSKDRTQELLDACGVRSLFVTDQGAAFARQAALSAARGKYIVNADSDCLYPPGWVDALVDPLRNQEIACTYTTYSFVPSDINSRAALIVHETAARLMFWVRRLRGYECVNVMGFSSAFRRDDALSVGGFNTSFKRGVDIESDDGWMAMTLLKKGRIQRVTSPAGHVWSSDRLLARDGGVLKAMYKRAMFEVRRIGWYLRPADVEPVSK</sequence>
<evidence type="ECO:0000313" key="2">
    <source>
        <dbReference type="EMBL" id="RIV22530.1"/>
    </source>
</evidence>
<protein>
    <submittedName>
        <fullName evidence="2">Glycosyltransferase family 2 protein</fullName>
    </submittedName>
</protein>
<dbReference type="InterPro" id="IPR001173">
    <property type="entry name" value="Glyco_trans_2-like"/>
</dbReference>
<accession>A0A418M8X0</accession>
<dbReference type="PANTHER" id="PTHR43685">
    <property type="entry name" value="GLYCOSYLTRANSFERASE"/>
    <property type="match status" value="1"/>
</dbReference>
<dbReference type="AlphaFoldDB" id="A0A418M8X0"/>
<dbReference type="GO" id="GO:0016740">
    <property type="term" value="F:transferase activity"/>
    <property type="evidence" value="ECO:0007669"/>
    <property type="project" value="UniProtKB-KW"/>
</dbReference>
<name>A0A418M8X0_9BACT</name>
<dbReference type="Proteomes" id="UP000283523">
    <property type="component" value="Unassembled WGS sequence"/>
</dbReference>
<dbReference type="InterPro" id="IPR050834">
    <property type="entry name" value="Glycosyltransf_2"/>
</dbReference>
<dbReference type="InterPro" id="IPR029044">
    <property type="entry name" value="Nucleotide-diphossugar_trans"/>
</dbReference>
<feature type="domain" description="Glycosyltransferase 2-like" evidence="1">
    <location>
        <begin position="45"/>
        <end position="201"/>
    </location>
</feature>
<keyword evidence="3" id="KW-1185">Reference proteome</keyword>
<dbReference type="OrthoDB" id="1016922at2"/>
<evidence type="ECO:0000313" key="3">
    <source>
        <dbReference type="Proteomes" id="UP000283523"/>
    </source>
</evidence>
<organism evidence="2 3">
    <name type="scientific">Fibrisoma montanum</name>
    <dbReference type="NCBI Taxonomy" id="2305895"/>
    <lineage>
        <taxon>Bacteria</taxon>
        <taxon>Pseudomonadati</taxon>
        <taxon>Bacteroidota</taxon>
        <taxon>Cytophagia</taxon>
        <taxon>Cytophagales</taxon>
        <taxon>Spirosomataceae</taxon>
        <taxon>Fibrisoma</taxon>
    </lineage>
</organism>
<gene>
    <name evidence="2" type="ORF">DYU11_16070</name>
</gene>
<evidence type="ECO:0000259" key="1">
    <source>
        <dbReference type="Pfam" id="PF00535"/>
    </source>
</evidence>
<reference evidence="2 3" key="1">
    <citation type="submission" date="2018-08" db="EMBL/GenBank/DDBJ databases">
        <title>Fibrisoma montanum sp. nov., isolated from Danxia mountain soil.</title>
        <authorList>
            <person name="Huang Y."/>
        </authorList>
    </citation>
    <scope>NUCLEOTIDE SEQUENCE [LARGE SCALE GENOMIC DNA]</scope>
    <source>
        <strain evidence="2 3">HYT19</strain>
    </source>
</reference>
<dbReference type="SUPFAM" id="SSF53448">
    <property type="entry name" value="Nucleotide-diphospho-sugar transferases"/>
    <property type="match status" value="1"/>
</dbReference>
<proteinExistence type="predicted"/>